<feature type="transmembrane region" description="Helical" evidence="1">
    <location>
        <begin position="12"/>
        <end position="31"/>
    </location>
</feature>
<sequence>MDGKHNDKALEFVIEIALLLIVGIFAALWSINWIVSLVGMIVFAASAVAAFIVIFKRKSAELDKRSKEIIASGDFSCIYIECPPEKYLRKKGYGANISLEVFPKGIDAQTVANVMSTNFSQSEGEAYYAVSPENANLTVEEIAALSGLTFVVSKKDLAMLRDAGLGDKFSKNNDVVTFADWLDGVEI</sequence>
<comment type="caution">
    <text evidence="2">The sequence shown here is derived from an EMBL/GenBank/DDBJ whole genome shotgun (WGS) entry which is preliminary data.</text>
</comment>
<evidence type="ECO:0000256" key="1">
    <source>
        <dbReference type="SAM" id="Phobius"/>
    </source>
</evidence>
<reference evidence="2" key="2">
    <citation type="journal article" date="2021" name="PeerJ">
        <title>Extensive microbial diversity within the chicken gut microbiome revealed by metagenomics and culture.</title>
        <authorList>
            <person name="Gilroy R."/>
            <person name="Ravi A."/>
            <person name="Getino M."/>
            <person name="Pursley I."/>
            <person name="Horton D.L."/>
            <person name="Alikhan N.F."/>
            <person name="Baker D."/>
            <person name="Gharbi K."/>
            <person name="Hall N."/>
            <person name="Watson M."/>
            <person name="Adriaenssens E.M."/>
            <person name="Foster-Nyarko E."/>
            <person name="Jarju S."/>
            <person name="Secka A."/>
            <person name="Antonio M."/>
            <person name="Oren A."/>
            <person name="Chaudhuri R.R."/>
            <person name="La Ragione R."/>
            <person name="Hildebrand F."/>
            <person name="Pallen M.J."/>
        </authorList>
    </citation>
    <scope>NUCLEOTIDE SEQUENCE</scope>
    <source>
        <strain evidence="2">ChiW16-3235</strain>
    </source>
</reference>
<name>A0A9D1E5F0_9FIRM</name>
<keyword evidence="1" id="KW-1133">Transmembrane helix</keyword>
<keyword evidence="1" id="KW-0472">Membrane</keyword>
<organism evidence="2 3">
    <name type="scientific">Candidatus Coproplasma avicola</name>
    <dbReference type="NCBI Taxonomy" id="2840744"/>
    <lineage>
        <taxon>Bacteria</taxon>
        <taxon>Bacillati</taxon>
        <taxon>Bacillota</taxon>
        <taxon>Clostridia</taxon>
        <taxon>Eubacteriales</taxon>
        <taxon>Candidatus Coproplasma</taxon>
    </lineage>
</organism>
<proteinExistence type="predicted"/>
<reference evidence="2" key="1">
    <citation type="submission" date="2020-10" db="EMBL/GenBank/DDBJ databases">
        <authorList>
            <person name="Gilroy R."/>
        </authorList>
    </citation>
    <scope>NUCLEOTIDE SEQUENCE</scope>
    <source>
        <strain evidence="2">ChiW16-3235</strain>
    </source>
</reference>
<feature type="transmembrane region" description="Helical" evidence="1">
    <location>
        <begin position="37"/>
        <end position="55"/>
    </location>
</feature>
<evidence type="ECO:0000313" key="2">
    <source>
        <dbReference type="EMBL" id="HIR66549.1"/>
    </source>
</evidence>
<dbReference type="Proteomes" id="UP000823913">
    <property type="component" value="Unassembled WGS sequence"/>
</dbReference>
<gene>
    <name evidence="2" type="ORF">IAB94_00700</name>
</gene>
<dbReference type="AlphaFoldDB" id="A0A9D1E5F0"/>
<protein>
    <submittedName>
        <fullName evidence="2">Uncharacterized protein</fullName>
    </submittedName>
</protein>
<dbReference type="EMBL" id="DVHK01000014">
    <property type="protein sequence ID" value="HIR66549.1"/>
    <property type="molecule type" value="Genomic_DNA"/>
</dbReference>
<keyword evidence="1" id="KW-0812">Transmembrane</keyword>
<evidence type="ECO:0000313" key="3">
    <source>
        <dbReference type="Proteomes" id="UP000823913"/>
    </source>
</evidence>
<accession>A0A9D1E5F0</accession>